<dbReference type="EMBL" id="JAGMVJ010000013">
    <property type="protein sequence ID" value="KAH7083573.1"/>
    <property type="molecule type" value="Genomic_DNA"/>
</dbReference>
<keyword evidence="2" id="KW-1185">Reference proteome</keyword>
<gene>
    <name evidence="1" type="ORF">FB567DRAFT_529428</name>
</gene>
<dbReference type="AlphaFoldDB" id="A0A8K0R3A5"/>
<proteinExistence type="predicted"/>
<evidence type="ECO:0000313" key="1">
    <source>
        <dbReference type="EMBL" id="KAH7083573.1"/>
    </source>
</evidence>
<accession>A0A8K0R3A5</accession>
<sequence>MRIWTTTVCASLISGHTNTTSYLPSSVCLTIPTCILPLPGELYTPRPCTSIIHPFWTKLMRILHHSVDRRPGPFCSVFFPYIPLCSYFPSTTRALSFSPSVRVGCFAYIIRDQSTEFKLILSHVMFLLPCGISKSSQRGRRGALKGACMLACKRWFG</sequence>
<comment type="caution">
    <text evidence="1">The sequence shown here is derived from an EMBL/GenBank/DDBJ whole genome shotgun (WGS) entry which is preliminary data.</text>
</comment>
<dbReference type="Proteomes" id="UP000813461">
    <property type="component" value="Unassembled WGS sequence"/>
</dbReference>
<organism evidence="1 2">
    <name type="scientific">Paraphoma chrysanthemicola</name>
    <dbReference type="NCBI Taxonomy" id="798071"/>
    <lineage>
        <taxon>Eukaryota</taxon>
        <taxon>Fungi</taxon>
        <taxon>Dikarya</taxon>
        <taxon>Ascomycota</taxon>
        <taxon>Pezizomycotina</taxon>
        <taxon>Dothideomycetes</taxon>
        <taxon>Pleosporomycetidae</taxon>
        <taxon>Pleosporales</taxon>
        <taxon>Pleosporineae</taxon>
        <taxon>Phaeosphaeriaceae</taxon>
        <taxon>Paraphoma</taxon>
    </lineage>
</organism>
<name>A0A8K0R3A5_9PLEO</name>
<protein>
    <submittedName>
        <fullName evidence="1">Uncharacterized protein</fullName>
    </submittedName>
</protein>
<evidence type="ECO:0000313" key="2">
    <source>
        <dbReference type="Proteomes" id="UP000813461"/>
    </source>
</evidence>
<reference evidence="1" key="1">
    <citation type="journal article" date="2021" name="Nat. Commun.">
        <title>Genetic determinants of endophytism in the Arabidopsis root mycobiome.</title>
        <authorList>
            <person name="Mesny F."/>
            <person name="Miyauchi S."/>
            <person name="Thiergart T."/>
            <person name="Pickel B."/>
            <person name="Atanasova L."/>
            <person name="Karlsson M."/>
            <person name="Huettel B."/>
            <person name="Barry K.W."/>
            <person name="Haridas S."/>
            <person name="Chen C."/>
            <person name="Bauer D."/>
            <person name="Andreopoulos W."/>
            <person name="Pangilinan J."/>
            <person name="LaButti K."/>
            <person name="Riley R."/>
            <person name="Lipzen A."/>
            <person name="Clum A."/>
            <person name="Drula E."/>
            <person name="Henrissat B."/>
            <person name="Kohler A."/>
            <person name="Grigoriev I.V."/>
            <person name="Martin F.M."/>
            <person name="Hacquard S."/>
        </authorList>
    </citation>
    <scope>NUCLEOTIDE SEQUENCE</scope>
    <source>
        <strain evidence="1">MPI-SDFR-AT-0120</strain>
    </source>
</reference>
<feature type="non-terminal residue" evidence="1">
    <location>
        <position position="157"/>
    </location>
</feature>